<reference evidence="1 2" key="1">
    <citation type="journal article" date="2010" name="J. Bacteriol.">
        <title>Comparative genomic characterization of Actinobacillus pleuropneumoniae.</title>
        <authorList>
            <person name="Xu Z."/>
            <person name="Chen X."/>
            <person name="Li L."/>
            <person name="Li T."/>
            <person name="Wang S."/>
            <person name="Chen H."/>
            <person name="Zhou R."/>
        </authorList>
    </citation>
    <scope>NUCLEOTIDE SEQUENCE [LARGE SCALE GENOMIC DNA]</scope>
    <source>
        <strain evidence="1 2">Femo</strain>
    </source>
</reference>
<sequence>MNGNYERKLASIFNINSRFLLLEKRQSVESAKLFAKFYVNPTA</sequence>
<dbReference type="Proteomes" id="UP000005341">
    <property type="component" value="Unassembled WGS sequence"/>
</dbReference>
<proteinExistence type="predicted"/>
<accession>A0A828PFT1</accession>
<dbReference type="AlphaFoldDB" id="A0A828PFT1"/>
<protein>
    <submittedName>
        <fullName evidence="1">Uncharacterized protein</fullName>
    </submittedName>
</protein>
<evidence type="ECO:0000313" key="1">
    <source>
        <dbReference type="EMBL" id="EFM90975.1"/>
    </source>
</evidence>
<evidence type="ECO:0000313" key="2">
    <source>
        <dbReference type="Proteomes" id="UP000005341"/>
    </source>
</evidence>
<gene>
    <name evidence="1" type="ORF">appser6_20410</name>
</gene>
<organism evidence="1 2">
    <name type="scientific">Actinobacillus pleuropneumoniae serovar 6 str. Femo</name>
    <dbReference type="NCBI Taxonomy" id="754256"/>
    <lineage>
        <taxon>Bacteria</taxon>
        <taxon>Pseudomonadati</taxon>
        <taxon>Pseudomonadota</taxon>
        <taxon>Gammaproteobacteria</taxon>
        <taxon>Pasteurellales</taxon>
        <taxon>Pasteurellaceae</taxon>
        <taxon>Actinobacillus</taxon>
    </lineage>
</organism>
<name>A0A828PFT1_ACTPL</name>
<dbReference type="EMBL" id="ADOG01000040">
    <property type="protein sequence ID" value="EFM90975.1"/>
    <property type="molecule type" value="Genomic_DNA"/>
</dbReference>
<comment type="caution">
    <text evidence="1">The sequence shown here is derived from an EMBL/GenBank/DDBJ whole genome shotgun (WGS) entry which is preliminary data.</text>
</comment>